<evidence type="ECO:0000256" key="1">
    <source>
        <dbReference type="SAM" id="MobiDB-lite"/>
    </source>
</evidence>
<dbReference type="AlphaFoldDB" id="A0A1B0CN10"/>
<organism evidence="4 5">
    <name type="scientific">Lutzomyia longipalpis</name>
    <name type="common">Sand fly</name>
    <dbReference type="NCBI Taxonomy" id="7200"/>
    <lineage>
        <taxon>Eukaryota</taxon>
        <taxon>Metazoa</taxon>
        <taxon>Ecdysozoa</taxon>
        <taxon>Arthropoda</taxon>
        <taxon>Hexapoda</taxon>
        <taxon>Insecta</taxon>
        <taxon>Pterygota</taxon>
        <taxon>Neoptera</taxon>
        <taxon>Endopterygota</taxon>
        <taxon>Diptera</taxon>
        <taxon>Nematocera</taxon>
        <taxon>Psychodoidea</taxon>
        <taxon>Psychodidae</taxon>
        <taxon>Lutzomyia</taxon>
        <taxon>Lutzomyia</taxon>
    </lineage>
</organism>
<reference evidence="4" key="3">
    <citation type="submission" date="2020-05" db="UniProtKB">
        <authorList>
            <consortium name="EnsemblMetazoa"/>
        </authorList>
    </citation>
    <scope>IDENTIFICATION</scope>
    <source>
        <strain evidence="4">Jacobina</strain>
    </source>
</reference>
<dbReference type="EnsemblMetazoa" id="LLOJ006094-RA">
    <property type="protein sequence ID" value="LLOJ006094-PA"/>
    <property type="gene ID" value="LLOJ006094"/>
</dbReference>
<feature type="region of interest" description="Disordered" evidence="1">
    <location>
        <begin position="44"/>
        <end position="70"/>
    </location>
</feature>
<evidence type="ECO:0000313" key="5">
    <source>
        <dbReference type="Proteomes" id="UP000092461"/>
    </source>
</evidence>
<proteinExistence type="predicted"/>
<dbReference type="EMBL" id="GITU01004588">
    <property type="protein sequence ID" value="MBC1173291.1"/>
    <property type="molecule type" value="Transcribed_RNA"/>
</dbReference>
<accession>A0A1B0CN10</accession>
<keyword evidence="2" id="KW-0732">Signal</keyword>
<evidence type="ECO:0000256" key="2">
    <source>
        <dbReference type="SAM" id="SignalP"/>
    </source>
</evidence>
<evidence type="ECO:0000313" key="4">
    <source>
        <dbReference type="EnsemblMetazoa" id="LLOJ006094-PA"/>
    </source>
</evidence>
<protein>
    <submittedName>
        <fullName evidence="3">Putative secreted protein</fullName>
    </submittedName>
</protein>
<dbReference type="Proteomes" id="UP000092461">
    <property type="component" value="Unassembled WGS sequence"/>
</dbReference>
<feature type="signal peptide" evidence="2">
    <location>
        <begin position="1"/>
        <end position="21"/>
    </location>
</feature>
<reference evidence="5" key="1">
    <citation type="submission" date="2012-05" db="EMBL/GenBank/DDBJ databases">
        <title>Whole Genome Assembly of Lutzomyia longipalpis.</title>
        <authorList>
            <person name="Richards S."/>
            <person name="Qu C."/>
            <person name="Dillon R."/>
            <person name="Worley K."/>
            <person name="Scherer S."/>
            <person name="Batterton M."/>
            <person name="Taylor A."/>
            <person name="Hawes A."/>
            <person name="Hernandez B."/>
            <person name="Kovar C."/>
            <person name="Mandapat C."/>
            <person name="Pham C."/>
            <person name="Qu C."/>
            <person name="Jing C."/>
            <person name="Bess C."/>
            <person name="Bandaranaike D."/>
            <person name="Ngo D."/>
            <person name="Ongeri F."/>
            <person name="Arias F."/>
            <person name="Lara F."/>
            <person name="Weissenberger G."/>
            <person name="Kamau G."/>
            <person name="Han H."/>
            <person name="Shen H."/>
            <person name="Dinh H."/>
            <person name="Khalil I."/>
            <person name="Jones J."/>
            <person name="Shafer J."/>
            <person name="Jayaseelan J."/>
            <person name="Quiroz J."/>
            <person name="Blankenburg K."/>
            <person name="Nguyen L."/>
            <person name="Jackson L."/>
            <person name="Francisco L."/>
            <person name="Tang L.-Y."/>
            <person name="Pu L.-L."/>
            <person name="Perales L."/>
            <person name="Lorensuhewa L."/>
            <person name="Munidasa M."/>
            <person name="Coyle M."/>
            <person name="Taylor M."/>
            <person name="Puazo M."/>
            <person name="Firestine M."/>
            <person name="Scheel M."/>
            <person name="Javaid M."/>
            <person name="Wang M."/>
            <person name="Li M."/>
            <person name="Tabassum N."/>
            <person name="Saada N."/>
            <person name="Osuji N."/>
            <person name="Aqrawi P."/>
            <person name="Fu Q."/>
            <person name="Thornton R."/>
            <person name="Raj R."/>
            <person name="Goodspeed R."/>
            <person name="Mata R."/>
            <person name="Najjar R."/>
            <person name="Gubbala S."/>
            <person name="Lee S."/>
            <person name="Denson S."/>
            <person name="Patil S."/>
            <person name="Macmil S."/>
            <person name="Qi S."/>
            <person name="Matskevitch T."/>
            <person name="Palculict T."/>
            <person name="Mathew T."/>
            <person name="Vee V."/>
            <person name="Velamala V."/>
            <person name="Korchina V."/>
            <person name="Cai W."/>
            <person name="Liu W."/>
            <person name="Dai W."/>
            <person name="Zou X."/>
            <person name="Zhu Y."/>
            <person name="Zhang Y."/>
            <person name="Wu Y.-Q."/>
            <person name="Xin Y."/>
            <person name="Nazarath L."/>
            <person name="Kovar C."/>
            <person name="Han Y."/>
            <person name="Muzny D."/>
            <person name="Gibbs R."/>
        </authorList>
    </citation>
    <scope>NUCLEOTIDE SEQUENCE [LARGE SCALE GENOMIC DNA]</scope>
    <source>
        <strain evidence="5">Jacobina</strain>
    </source>
</reference>
<sequence length="70" mass="7886">MQSPLKWIFSVVLCIFSTHHTIPVNCGGEREEGLRDVARRGCRPGKAHMKPSPHEDATSICSSCHRERIE</sequence>
<name>A0A1B0CN10_LUTLO</name>
<keyword evidence="5" id="KW-1185">Reference proteome</keyword>
<dbReference type="EMBL" id="AJWK01019611">
    <property type="status" value="NOT_ANNOTATED_CDS"/>
    <property type="molecule type" value="Genomic_DNA"/>
</dbReference>
<evidence type="ECO:0000313" key="3">
    <source>
        <dbReference type="EMBL" id="MBC1173291.1"/>
    </source>
</evidence>
<reference evidence="3" key="2">
    <citation type="journal article" date="2020" name="BMC">
        <title>Leishmania infection induces a limited differential gene expression in the sand fly midgut.</title>
        <authorList>
            <person name="Coutinho-Abreu I.V."/>
            <person name="Serafim T.D."/>
            <person name="Meneses C."/>
            <person name="Kamhawi S."/>
            <person name="Oliveira F."/>
            <person name="Valenzuela J.G."/>
        </authorList>
    </citation>
    <scope>NUCLEOTIDE SEQUENCE</scope>
    <source>
        <strain evidence="3">Jacobina</strain>
        <tissue evidence="3">Midgut</tissue>
    </source>
</reference>
<feature type="chain" id="PRO_5044555404" evidence="2">
    <location>
        <begin position="22"/>
        <end position="70"/>
    </location>
</feature>
<dbReference type="VEuPathDB" id="VectorBase:LLOJ006094"/>